<keyword evidence="1" id="KW-0378">Hydrolase</keyword>
<dbReference type="Proteomes" id="UP001219518">
    <property type="component" value="Unassembled WGS sequence"/>
</dbReference>
<comment type="caution">
    <text evidence="1">The sequence shown here is derived from an EMBL/GenBank/DDBJ whole genome shotgun (WGS) entry which is preliminary data.</text>
</comment>
<gene>
    <name evidence="1" type="ORF">KUF71_002345</name>
</gene>
<dbReference type="GO" id="GO:0004519">
    <property type="term" value="F:endonuclease activity"/>
    <property type="evidence" value="ECO:0007669"/>
    <property type="project" value="UniProtKB-KW"/>
</dbReference>
<dbReference type="AlphaFoldDB" id="A0AAE1HNW5"/>
<sequence length="78" mass="8905">TGNADSFVTDDAILGIPLFPSQEHCCDSRRLPHFYKDALTRFRFRVANPCGYESIAASNQPLFYRWHRETGLGLTENL</sequence>
<evidence type="ECO:0000313" key="2">
    <source>
        <dbReference type="Proteomes" id="UP001219518"/>
    </source>
</evidence>
<proteinExistence type="predicted"/>
<keyword evidence="1" id="KW-0255">Endonuclease</keyword>
<reference evidence="1" key="2">
    <citation type="journal article" date="2023" name="BMC Genomics">
        <title>Pest status, molecular evolution, and epigenetic factors derived from the genome assembly of Frankliniella fusca, a thysanopteran phytovirus vector.</title>
        <authorList>
            <person name="Catto M.A."/>
            <person name="Labadie P.E."/>
            <person name="Jacobson A.L."/>
            <person name="Kennedy G.G."/>
            <person name="Srinivasan R."/>
            <person name="Hunt B.G."/>
        </authorList>
    </citation>
    <scope>NUCLEOTIDE SEQUENCE</scope>
    <source>
        <strain evidence="1">PL_HMW_Pooled</strain>
    </source>
</reference>
<name>A0AAE1HNW5_9NEOP</name>
<dbReference type="EMBL" id="JAHWGI010001161">
    <property type="protein sequence ID" value="KAK3924015.1"/>
    <property type="molecule type" value="Genomic_DNA"/>
</dbReference>
<accession>A0AAE1HNW5</accession>
<evidence type="ECO:0000313" key="1">
    <source>
        <dbReference type="EMBL" id="KAK3924015.1"/>
    </source>
</evidence>
<keyword evidence="1" id="KW-0540">Nuclease</keyword>
<reference evidence="1" key="1">
    <citation type="submission" date="2021-07" db="EMBL/GenBank/DDBJ databases">
        <authorList>
            <person name="Catto M.A."/>
            <person name="Jacobson A."/>
            <person name="Kennedy G."/>
            <person name="Labadie P."/>
            <person name="Hunt B.G."/>
            <person name="Srinivasan R."/>
        </authorList>
    </citation>
    <scope>NUCLEOTIDE SEQUENCE</scope>
    <source>
        <strain evidence="1">PL_HMW_Pooled</strain>
        <tissue evidence="1">Head</tissue>
    </source>
</reference>
<protein>
    <submittedName>
        <fullName evidence="1">Endonuclease V</fullName>
    </submittedName>
</protein>
<organism evidence="1 2">
    <name type="scientific">Frankliniella fusca</name>
    <dbReference type="NCBI Taxonomy" id="407009"/>
    <lineage>
        <taxon>Eukaryota</taxon>
        <taxon>Metazoa</taxon>
        <taxon>Ecdysozoa</taxon>
        <taxon>Arthropoda</taxon>
        <taxon>Hexapoda</taxon>
        <taxon>Insecta</taxon>
        <taxon>Pterygota</taxon>
        <taxon>Neoptera</taxon>
        <taxon>Paraneoptera</taxon>
        <taxon>Thysanoptera</taxon>
        <taxon>Terebrantia</taxon>
        <taxon>Thripoidea</taxon>
        <taxon>Thripidae</taxon>
        <taxon>Frankliniella</taxon>
    </lineage>
</organism>
<keyword evidence="2" id="KW-1185">Reference proteome</keyword>
<feature type="non-terminal residue" evidence="1">
    <location>
        <position position="1"/>
    </location>
</feature>